<dbReference type="Proteomes" id="UP000648257">
    <property type="component" value="Unassembled WGS sequence"/>
</dbReference>
<feature type="binding site" evidence="9">
    <location>
        <position position="115"/>
    </location>
    <ligand>
        <name>Zn(2+)</name>
        <dbReference type="ChEBI" id="CHEBI:29105"/>
        <note>catalytic</note>
    </ligand>
</feature>
<keyword evidence="4 9" id="KW-0378">Hydrolase</keyword>
<evidence type="ECO:0000256" key="4">
    <source>
        <dbReference type="ARBA" id="ARBA00022801"/>
    </source>
</evidence>
<reference evidence="11 12" key="1">
    <citation type="submission" date="2020-08" db="EMBL/GenBank/DDBJ databases">
        <title>Novel species isolated from subtropical streams in China.</title>
        <authorList>
            <person name="Lu H."/>
        </authorList>
    </citation>
    <scope>NUCLEOTIDE SEQUENCE [LARGE SCALE GENOMIC DNA]</scope>
    <source>
        <strain evidence="11 12">KACC 16656</strain>
    </source>
</reference>
<keyword evidence="5 9" id="KW-0862">Zinc</keyword>
<evidence type="ECO:0000256" key="2">
    <source>
        <dbReference type="ARBA" id="ARBA00022670"/>
    </source>
</evidence>
<evidence type="ECO:0000256" key="7">
    <source>
        <dbReference type="ARBA" id="ARBA00023049"/>
    </source>
</evidence>
<evidence type="ECO:0000313" key="11">
    <source>
        <dbReference type="EMBL" id="MBC3809000.1"/>
    </source>
</evidence>
<dbReference type="InterPro" id="IPR009045">
    <property type="entry name" value="Zn_M74/Hedgehog-like"/>
</dbReference>
<dbReference type="Gene3D" id="3.30.1380.10">
    <property type="match status" value="1"/>
</dbReference>
<keyword evidence="12" id="KW-1185">Reference proteome</keyword>
<comment type="caution">
    <text evidence="11">The sequence shown here is derived from an EMBL/GenBank/DDBJ whole genome shotgun (WGS) entry which is preliminary data.</text>
</comment>
<dbReference type="CDD" id="cd14840">
    <property type="entry name" value="D-Ala-D-Ala_dipeptidase_Aad"/>
    <property type="match status" value="1"/>
</dbReference>
<feature type="active site" description="Proton donor/acceptor" evidence="9">
    <location>
        <position position="179"/>
    </location>
</feature>
<feature type="binding site" evidence="9">
    <location>
        <position position="182"/>
    </location>
    <ligand>
        <name>Zn(2+)</name>
        <dbReference type="ChEBI" id="CHEBI:29105"/>
        <note>catalytic</note>
    </ligand>
</feature>
<dbReference type="EMBL" id="JACOFW010000023">
    <property type="protein sequence ID" value="MBC3809000.1"/>
    <property type="molecule type" value="Genomic_DNA"/>
</dbReference>
<name>A0ABR6X7S7_9BURK</name>
<dbReference type="EC" id="3.4.13.22" evidence="9 10"/>
<evidence type="ECO:0000256" key="6">
    <source>
        <dbReference type="ARBA" id="ARBA00022997"/>
    </source>
</evidence>
<gene>
    <name evidence="9" type="primary">ddpX</name>
    <name evidence="11" type="ORF">H8K52_16795</name>
</gene>
<comment type="function">
    <text evidence="9 10">Catalyzes hydrolysis of the D-alanyl-D-alanine dipeptide.</text>
</comment>
<accession>A0ABR6X7S7</accession>
<evidence type="ECO:0000256" key="3">
    <source>
        <dbReference type="ARBA" id="ARBA00022723"/>
    </source>
</evidence>
<keyword evidence="3 9" id="KW-0479">Metal-binding</keyword>
<feature type="binding site" evidence="9">
    <location>
        <position position="108"/>
    </location>
    <ligand>
        <name>Zn(2+)</name>
        <dbReference type="ChEBI" id="CHEBI:29105"/>
        <note>catalytic</note>
    </ligand>
</feature>
<evidence type="ECO:0000256" key="10">
    <source>
        <dbReference type="PIRNR" id="PIRNR026671"/>
    </source>
</evidence>
<evidence type="ECO:0000256" key="9">
    <source>
        <dbReference type="HAMAP-Rule" id="MF_01924"/>
    </source>
</evidence>
<keyword evidence="7 9" id="KW-0482">Metalloprotease</keyword>
<comment type="similarity">
    <text evidence="9 10">Belongs to the peptidase M15D family.</text>
</comment>
<dbReference type="PANTHER" id="PTHR43126:SF2">
    <property type="entry name" value="D-ALANYL-D-ALANINE DIPEPTIDASE"/>
    <property type="match status" value="1"/>
</dbReference>
<keyword evidence="2 9" id="KW-0645">Protease</keyword>
<keyword evidence="6 9" id="KW-0224">Dipeptidase</keyword>
<dbReference type="InterPro" id="IPR000755">
    <property type="entry name" value="A_A_dipeptidase"/>
</dbReference>
<dbReference type="PIRSF" id="PIRSF026671">
    <property type="entry name" value="AA_dipeptidase"/>
    <property type="match status" value="1"/>
</dbReference>
<evidence type="ECO:0000313" key="12">
    <source>
        <dbReference type="Proteomes" id="UP000648257"/>
    </source>
</evidence>
<keyword evidence="8 10" id="KW-0961">Cell wall biogenesis/degradation</keyword>
<evidence type="ECO:0000256" key="1">
    <source>
        <dbReference type="ARBA" id="ARBA00001362"/>
    </source>
</evidence>
<feature type="site" description="Transition state stabilizer" evidence="9">
    <location>
        <position position="78"/>
    </location>
</feature>
<organism evidence="11 12">
    <name type="scientific">Undibacterium seohonense</name>
    <dbReference type="NCBI Taxonomy" id="1344950"/>
    <lineage>
        <taxon>Bacteria</taxon>
        <taxon>Pseudomonadati</taxon>
        <taxon>Pseudomonadota</taxon>
        <taxon>Betaproteobacteria</taxon>
        <taxon>Burkholderiales</taxon>
        <taxon>Oxalobacteraceae</taxon>
        <taxon>Undibacterium</taxon>
    </lineage>
</organism>
<evidence type="ECO:0000256" key="5">
    <source>
        <dbReference type="ARBA" id="ARBA00022833"/>
    </source>
</evidence>
<dbReference type="HAMAP" id="MF_01924">
    <property type="entry name" value="A_A_dipeptidase"/>
    <property type="match status" value="1"/>
</dbReference>
<dbReference type="SUPFAM" id="SSF55166">
    <property type="entry name" value="Hedgehog/DD-peptidase"/>
    <property type="match status" value="1"/>
</dbReference>
<comment type="cofactor">
    <cofactor evidence="9">
        <name>Zn(2+)</name>
        <dbReference type="ChEBI" id="CHEBI:29105"/>
    </cofactor>
    <text evidence="9">Binds 1 zinc ion per subunit.</text>
</comment>
<protein>
    <recommendedName>
        <fullName evidence="9 10">D-alanyl-D-alanine dipeptidase</fullName>
        <shortName evidence="9 10">D-Ala-D-Ala dipeptidase</shortName>
        <ecNumber evidence="9 10">3.4.13.22</ecNumber>
    </recommendedName>
</protein>
<comment type="catalytic activity">
    <reaction evidence="1 9 10">
        <text>D-alanyl-D-alanine + H2O = 2 D-alanine</text>
        <dbReference type="Rhea" id="RHEA:20661"/>
        <dbReference type="ChEBI" id="CHEBI:15377"/>
        <dbReference type="ChEBI" id="CHEBI:57416"/>
        <dbReference type="ChEBI" id="CHEBI:57822"/>
        <dbReference type="EC" id="3.4.13.22"/>
    </reaction>
</comment>
<sequence length="199" mass="22741">MLCEDIKDHAEFKRLDDIAGIVIDLRYVGDNNFVGRDLYGSLDCRWLHREAAQGLVDAVAILRAKQPTYRLVVLDALRPHRVQEMLWKHLEGTTLRSYVADPARGSIHSFGMALDVTILDEHGQELDMGTGFDALVEKSHPKQELEFLANGTLTPSQFENRQLLREAMFGAGFRGINSEWWHFNFGDPDVVRQTYLRID</sequence>
<evidence type="ECO:0000256" key="8">
    <source>
        <dbReference type="ARBA" id="ARBA00023316"/>
    </source>
</evidence>
<dbReference type="PANTHER" id="PTHR43126">
    <property type="entry name" value="D-ALANYL-D-ALANINE DIPEPTIDASE"/>
    <property type="match status" value="1"/>
</dbReference>
<proteinExistence type="inferred from homology"/>
<dbReference type="RefSeq" id="WP_186924060.1">
    <property type="nucleotide sequence ID" value="NZ_JACOFW010000023.1"/>
</dbReference>
<dbReference type="Pfam" id="PF01427">
    <property type="entry name" value="Peptidase_M15"/>
    <property type="match status" value="1"/>
</dbReference>